<keyword evidence="6 8" id="KW-1133">Transmembrane helix</keyword>
<keyword evidence="3" id="KW-0328">Glycosyltransferase</keyword>
<dbReference type="InterPro" id="IPR029044">
    <property type="entry name" value="Nucleotide-diphossugar_trans"/>
</dbReference>
<keyword evidence="5 8" id="KW-0812">Transmembrane</keyword>
<evidence type="ECO:0000256" key="5">
    <source>
        <dbReference type="ARBA" id="ARBA00022692"/>
    </source>
</evidence>
<name>A0A8S4C1T2_9ACAR</name>
<keyword evidence="7 8" id="KW-0472">Membrane</keyword>
<evidence type="ECO:0000256" key="4">
    <source>
        <dbReference type="ARBA" id="ARBA00022679"/>
    </source>
</evidence>
<gene>
    <name evidence="10" type="ORF">MHYMCMPASI_01218</name>
</gene>
<comment type="caution">
    <text evidence="10">The sequence shown here is derived from an EMBL/GenBank/DDBJ whole genome shotgun (WGS) entry which is preliminary data.</text>
</comment>
<keyword evidence="11" id="KW-1185">Reference proteome</keyword>
<evidence type="ECO:0000256" key="2">
    <source>
        <dbReference type="ARBA" id="ARBA00022475"/>
    </source>
</evidence>
<dbReference type="FunFam" id="3.90.550.10:FF:000079">
    <property type="entry name" value="Probable glycosyl transferase"/>
    <property type="match status" value="1"/>
</dbReference>
<feature type="transmembrane region" description="Helical" evidence="8">
    <location>
        <begin position="230"/>
        <end position="251"/>
    </location>
</feature>
<dbReference type="Pfam" id="PF00535">
    <property type="entry name" value="Glycos_transf_2"/>
    <property type="match status" value="1"/>
</dbReference>
<keyword evidence="2" id="KW-1003">Cell membrane</keyword>
<reference evidence="10" key="1">
    <citation type="submission" date="2021-06" db="EMBL/GenBank/DDBJ databases">
        <authorList>
            <person name="Nardi T."/>
            <person name="Nardi T."/>
        </authorList>
    </citation>
    <scope>NUCLEOTIDE SEQUENCE</scope>
</reference>
<sequence>VGCKISIIVPVHNEEEAIEPFINNILIVLNKLTDNFEIIFINDGSSDQTLKKIITQQERFPQIKALDLTRNFGKEAAITAGLDYASGEAVVPIDADLQDPPTLLEGMVQKWQEGFDIVFAKRVKRNKDSFFKKNTAAAFYWLWNKVADTQIPVNVGDYRLLDKKVVLVLRQIREKNRFMKGIFAWVGFKSTVIEFERPERFSSTTSFNFIKLYKLALDGILAFTSAPLKIWMYIGFIISISSFFAIIYLITRTVIHGVDIPGYASIMITVLFMGGINLFSLGIMGQYLARIYDEVKNRPIYLINRIYESPPKKEIK</sequence>
<protein>
    <submittedName>
        <fullName evidence="10">Glycosyltransferase family 2 protein</fullName>
    </submittedName>
</protein>
<accession>A0A8S4C1T2</accession>
<dbReference type="CDD" id="cd04187">
    <property type="entry name" value="DPM1_like_bac"/>
    <property type="match status" value="1"/>
</dbReference>
<dbReference type="EMBL" id="CAJVAF010000359">
    <property type="protein sequence ID" value="CAG7600907.1"/>
    <property type="molecule type" value="Genomic_DNA"/>
</dbReference>
<dbReference type="Proteomes" id="UP000837675">
    <property type="component" value="Unassembled WGS sequence"/>
</dbReference>
<dbReference type="GO" id="GO:0016757">
    <property type="term" value="F:glycosyltransferase activity"/>
    <property type="evidence" value="ECO:0007669"/>
    <property type="project" value="UniProtKB-KW"/>
</dbReference>
<keyword evidence="4" id="KW-0808">Transferase</keyword>
<evidence type="ECO:0000256" key="7">
    <source>
        <dbReference type="ARBA" id="ARBA00023136"/>
    </source>
</evidence>
<feature type="transmembrane region" description="Helical" evidence="8">
    <location>
        <begin position="263"/>
        <end position="289"/>
    </location>
</feature>
<feature type="domain" description="Glycosyltransferase 2-like" evidence="9">
    <location>
        <begin position="6"/>
        <end position="165"/>
    </location>
</feature>
<dbReference type="PANTHER" id="PTHR48090">
    <property type="entry name" value="UNDECAPRENYL-PHOSPHATE 4-DEOXY-4-FORMAMIDO-L-ARABINOSE TRANSFERASE-RELATED"/>
    <property type="match status" value="1"/>
</dbReference>
<evidence type="ECO:0000256" key="8">
    <source>
        <dbReference type="SAM" id="Phobius"/>
    </source>
</evidence>
<proteinExistence type="predicted"/>
<dbReference type="InterPro" id="IPR001173">
    <property type="entry name" value="Glyco_trans_2-like"/>
</dbReference>
<evidence type="ECO:0000256" key="1">
    <source>
        <dbReference type="ARBA" id="ARBA00004651"/>
    </source>
</evidence>
<organism evidence="10 11">
    <name type="scientific">Hyalomma marginatum</name>
    <dbReference type="NCBI Taxonomy" id="34627"/>
    <lineage>
        <taxon>Eukaryota</taxon>
        <taxon>Metazoa</taxon>
        <taxon>Ecdysozoa</taxon>
        <taxon>Arthropoda</taxon>
        <taxon>Chelicerata</taxon>
        <taxon>Arachnida</taxon>
        <taxon>Acari</taxon>
        <taxon>Parasitiformes</taxon>
        <taxon>Ixodida</taxon>
        <taxon>Ixodoidea</taxon>
        <taxon>Ixodidae</taxon>
        <taxon>Hyalomminae</taxon>
        <taxon>Hyalomma</taxon>
    </lineage>
</organism>
<comment type="subcellular location">
    <subcellularLocation>
        <location evidence="1">Cell membrane</location>
        <topology evidence="1">Multi-pass membrane protein</topology>
    </subcellularLocation>
</comment>
<evidence type="ECO:0000259" key="9">
    <source>
        <dbReference type="Pfam" id="PF00535"/>
    </source>
</evidence>
<evidence type="ECO:0000256" key="3">
    <source>
        <dbReference type="ARBA" id="ARBA00022676"/>
    </source>
</evidence>
<dbReference type="Gene3D" id="3.90.550.10">
    <property type="entry name" value="Spore Coat Polysaccharide Biosynthesis Protein SpsA, Chain A"/>
    <property type="match status" value="1"/>
</dbReference>
<evidence type="ECO:0000313" key="10">
    <source>
        <dbReference type="EMBL" id="CAG7600907.1"/>
    </source>
</evidence>
<dbReference type="AlphaFoldDB" id="A0A8S4C1T2"/>
<evidence type="ECO:0000256" key="6">
    <source>
        <dbReference type="ARBA" id="ARBA00022989"/>
    </source>
</evidence>
<dbReference type="SUPFAM" id="SSF53448">
    <property type="entry name" value="Nucleotide-diphospho-sugar transferases"/>
    <property type="match status" value="1"/>
</dbReference>
<dbReference type="PANTHER" id="PTHR48090:SF1">
    <property type="entry name" value="PROPHAGE BACTOPRENOL GLUCOSYL TRANSFERASE HOMOLOG"/>
    <property type="match status" value="1"/>
</dbReference>
<evidence type="ECO:0000313" key="11">
    <source>
        <dbReference type="Proteomes" id="UP000837675"/>
    </source>
</evidence>
<dbReference type="GO" id="GO:0005886">
    <property type="term" value="C:plasma membrane"/>
    <property type="evidence" value="ECO:0007669"/>
    <property type="project" value="UniProtKB-SubCell"/>
</dbReference>
<dbReference type="InterPro" id="IPR050256">
    <property type="entry name" value="Glycosyltransferase_2"/>
</dbReference>
<feature type="non-terminal residue" evidence="10">
    <location>
        <position position="1"/>
    </location>
</feature>